<gene>
    <name evidence="1" type="ORF">HWQ67_13115</name>
</gene>
<dbReference type="Proteomes" id="UP001196980">
    <property type="component" value="Unassembled WGS sequence"/>
</dbReference>
<dbReference type="RefSeq" id="WP_218253141.1">
    <property type="nucleotide sequence ID" value="NZ_JABXWD010000272.1"/>
</dbReference>
<evidence type="ECO:0000313" key="2">
    <source>
        <dbReference type="Proteomes" id="UP001196980"/>
    </source>
</evidence>
<protein>
    <submittedName>
        <fullName evidence="1">Uncharacterized protein</fullName>
    </submittedName>
</protein>
<organism evidence="1 2">
    <name type="scientific">Candidatus Magnetobacterium casense</name>
    <dbReference type="NCBI Taxonomy" id="1455061"/>
    <lineage>
        <taxon>Bacteria</taxon>
        <taxon>Pseudomonadati</taxon>
        <taxon>Nitrospirota</taxon>
        <taxon>Thermodesulfovibrionia</taxon>
        <taxon>Thermodesulfovibrionales</taxon>
        <taxon>Candidatus Magnetobacteriaceae</taxon>
        <taxon>Candidatus Magnetobacterium</taxon>
    </lineage>
</organism>
<accession>A0ABS6S0Z3</accession>
<proteinExistence type="predicted"/>
<name>A0ABS6S0Z3_9BACT</name>
<reference evidence="1 2" key="1">
    <citation type="journal article" date="2020" name="J Geophys Res Biogeosci">
        <title>Magnetotaxis as an Adaptation to Enable Bacterial Shuttling of Microbial Sulfur and Sulfur Cycling Across Aquatic Oxic#Anoxic Interfaces.</title>
        <authorList>
            <person name="Li J."/>
            <person name="Liu P."/>
            <person name="Wang J."/>
            <person name="Roberts A.P."/>
            <person name="Pan Y."/>
        </authorList>
    </citation>
    <scope>NUCLEOTIDE SEQUENCE [LARGE SCALE GENOMIC DNA]</scope>
    <source>
        <strain evidence="1 2">MYR-1_YQ</strain>
    </source>
</reference>
<evidence type="ECO:0000313" key="1">
    <source>
        <dbReference type="EMBL" id="MBV6342525.1"/>
    </source>
</evidence>
<dbReference type="EMBL" id="JABXWD010000272">
    <property type="protein sequence ID" value="MBV6342525.1"/>
    <property type="molecule type" value="Genomic_DNA"/>
</dbReference>
<keyword evidence="2" id="KW-1185">Reference proteome</keyword>
<comment type="caution">
    <text evidence="1">The sequence shown here is derived from an EMBL/GenBank/DDBJ whole genome shotgun (WGS) entry which is preliminary data.</text>
</comment>
<sequence length="118" mass="13297">MSYGDKLELDIDKYCLRYGLDDNYHTLCSNCLTNNSISIESHHNQCTHCGQTLDIRRYPISVIAIRGNNVTSAVIRDQDGLRVVCGNCGLIIYVKCEGEDFTQCIDCGMQIDYSSYPD</sequence>